<dbReference type="InterPro" id="IPR052739">
    <property type="entry name" value="FAAH2"/>
</dbReference>
<accession>A0A382C3V3</accession>
<sequence length="466" mass="50807">MTAFYKYSAAEISNGIKQKQFSARDVIESALSRLDSVNPSINAVIDTYHGDALANADRIDHCIARDESLSDLAGVPVTIKVNIDQAGKINTNGLLIQKDHLAEIDNPVVNNLKKAGAIIIGTTNTPAFSMRWFTNNRAHGHTLNPHNAKLTPGGSSGGAASAVAAGIGNIGHGTDIAGSVRYPAYACGVHGLRPTSGRIPAVNLSLPDRHIGAQLTAVSGPIARSIDDLEAGYRSMMTGDPLDPWWIPAPHTLGSYQKKVAVCKQPEGWELSPEIHQTIDTTSRQLEDAGWEVVETECPPLREASDLQLLLWMSEYCRNRGKAIEKEDDPISNFVYAQLIENIPQPTMDSLMDALQRRMALAREWQVFLTRYSLMLCAVSSERPFDDQRDTRSASDFRDILEAQLIQVALPFIGMPGMTVATEIKDTIPNGVQLLSARFREDILFDAARDIESRNPAIGIVTPSTS</sequence>
<dbReference type="PROSITE" id="PS00571">
    <property type="entry name" value="AMIDASES"/>
    <property type="match status" value="1"/>
</dbReference>
<protein>
    <recommendedName>
        <fullName evidence="1">Amidase domain-containing protein</fullName>
    </recommendedName>
</protein>
<dbReference type="AlphaFoldDB" id="A0A382C3V3"/>
<dbReference type="InterPro" id="IPR020556">
    <property type="entry name" value="Amidase_CS"/>
</dbReference>
<dbReference type="Pfam" id="PF01425">
    <property type="entry name" value="Amidase"/>
    <property type="match status" value="1"/>
</dbReference>
<name>A0A382C3V3_9ZZZZ</name>
<dbReference type="NCBIfam" id="NF005687">
    <property type="entry name" value="PRK07487.1"/>
    <property type="match status" value="1"/>
</dbReference>
<evidence type="ECO:0000259" key="1">
    <source>
        <dbReference type="Pfam" id="PF01425"/>
    </source>
</evidence>
<dbReference type="PANTHER" id="PTHR43372">
    <property type="entry name" value="FATTY-ACID AMIDE HYDROLASE"/>
    <property type="match status" value="1"/>
</dbReference>
<dbReference type="Gene3D" id="3.90.1300.10">
    <property type="entry name" value="Amidase signature (AS) domain"/>
    <property type="match status" value="1"/>
</dbReference>
<organism evidence="2">
    <name type="scientific">marine metagenome</name>
    <dbReference type="NCBI Taxonomy" id="408172"/>
    <lineage>
        <taxon>unclassified sequences</taxon>
        <taxon>metagenomes</taxon>
        <taxon>ecological metagenomes</taxon>
    </lineage>
</organism>
<gene>
    <name evidence="2" type="ORF">METZ01_LOCUS173245</name>
</gene>
<proteinExistence type="predicted"/>
<feature type="domain" description="Amidase" evidence="1">
    <location>
        <begin position="25"/>
        <end position="442"/>
    </location>
</feature>
<dbReference type="InterPro" id="IPR036928">
    <property type="entry name" value="AS_sf"/>
</dbReference>
<dbReference type="InterPro" id="IPR023631">
    <property type="entry name" value="Amidase_dom"/>
</dbReference>
<dbReference type="SUPFAM" id="SSF75304">
    <property type="entry name" value="Amidase signature (AS) enzymes"/>
    <property type="match status" value="1"/>
</dbReference>
<dbReference type="GO" id="GO:0012505">
    <property type="term" value="C:endomembrane system"/>
    <property type="evidence" value="ECO:0007669"/>
    <property type="project" value="TreeGrafter"/>
</dbReference>
<evidence type="ECO:0000313" key="2">
    <source>
        <dbReference type="EMBL" id="SVB20391.1"/>
    </source>
</evidence>
<dbReference type="PANTHER" id="PTHR43372:SF4">
    <property type="entry name" value="FATTY-ACID AMIDE HYDROLASE 2"/>
    <property type="match status" value="1"/>
</dbReference>
<dbReference type="EMBL" id="UINC01032547">
    <property type="protein sequence ID" value="SVB20391.1"/>
    <property type="molecule type" value="Genomic_DNA"/>
</dbReference>
<reference evidence="2" key="1">
    <citation type="submission" date="2018-05" db="EMBL/GenBank/DDBJ databases">
        <authorList>
            <person name="Lanie J.A."/>
            <person name="Ng W.-L."/>
            <person name="Kazmierczak K.M."/>
            <person name="Andrzejewski T.M."/>
            <person name="Davidsen T.M."/>
            <person name="Wayne K.J."/>
            <person name="Tettelin H."/>
            <person name="Glass J.I."/>
            <person name="Rusch D."/>
            <person name="Podicherti R."/>
            <person name="Tsui H.-C.T."/>
            <person name="Winkler M.E."/>
        </authorList>
    </citation>
    <scope>NUCLEOTIDE SEQUENCE</scope>
</reference>